<feature type="transmembrane region" description="Helical" evidence="6">
    <location>
        <begin position="33"/>
        <end position="51"/>
    </location>
</feature>
<keyword evidence="5 6" id="KW-0472">Membrane</keyword>
<dbReference type="Pfam" id="PF03706">
    <property type="entry name" value="LPG_synthase_TM"/>
    <property type="match status" value="1"/>
</dbReference>
<sequence>MRVNGRYTDKPRPEIIIDTISPKPPSRTLVRRWLPPLVGGVVALALIFWLYRDLDFGRFLTGLREAHLGWVLMLTGTILLEQVANGWKWRQILHDVKPVRTLRLTGALLAGYGANVLVPLGISPLVRSWLIARMEDLKMGTVLSTTIIARFIDGVVFALFAGLVAMAGKVPQVSGNLELGLAVAGAINFVLFGGLLWALFRFRTLLAQDGPLICRLFDWVAKWFRANGAQLRGSLCDGVVWPKARRHRLNVLLGAVAAKVISATHYVWAGLAVGIVLAPFDYLFLMVFAGFSLVLTRFIRVPGGFVIGSEFAFNLLGVPEEQALLMILFNWMISIIVVVGGGLIVLWQSGLDIRNRHQEIVHAGQ</sequence>
<protein>
    <submittedName>
        <fullName evidence="7">Lysylphosphatidylglycerol synthase TM region</fullName>
    </submittedName>
</protein>
<dbReference type="InterPro" id="IPR022791">
    <property type="entry name" value="L-PG_synthase/AglD"/>
</dbReference>
<keyword evidence="8" id="KW-1185">Reference proteome</keyword>
<evidence type="ECO:0000313" key="8">
    <source>
        <dbReference type="Proteomes" id="UP000198977"/>
    </source>
</evidence>
<keyword evidence="3 6" id="KW-0812">Transmembrane</keyword>
<reference evidence="7 8" key="1">
    <citation type="submission" date="2016-10" db="EMBL/GenBank/DDBJ databases">
        <authorList>
            <person name="de Groot N.N."/>
        </authorList>
    </citation>
    <scope>NUCLEOTIDE SEQUENCE [LARGE SCALE GENOMIC DNA]</scope>
    <source>
        <strain evidence="7 8">DSM 11443</strain>
    </source>
</reference>
<evidence type="ECO:0000256" key="2">
    <source>
        <dbReference type="ARBA" id="ARBA00022475"/>
    </source>
</evidence>
<evidence type="ECO:0000256" key="1">
    <source>
        <dbReference type="ARBA" id="ARBA00004651"/>
    </source>
</evidence>
<proteinExistence type="predicted"/>
<organism evidence="7 8">
    <name type="scientific">Sulfitobacter brevis</name>
    <dbReference type="NCBI Taxonomy" id="74348"/>
    <lineage>
        <taxon>Bacteria</taxon>
        <taxon>Pseudomonadati</taxon>
        <taxon>Pseudomonadota</taxon>
        <taxon>Alphaproteobacteria</taxon>
        <taxon>Rhodobacterales</taxon>
        <taxon>Roseobacteraceae</taxon>
        <taxon>Sulfitobacter</taxon>
    </lineage>
</organism>
<comment type="subcellular location">
    <subcellularLocation>
        <location evidence="1">Cell membrane</location>
        <topology evidence="1">Multi-pass membrane protein</topology>
    </subcellularLocation>
</comment>
<feature type="transmembrane region" description="Helical" evidence="6">
    <location>
        <begin position="324"/>
        <end position="347"/>
    </location>
</feature>
<evidence type="ECO:0000256" key="6">
    <source>
        <dbReference type="SAM" id="Phobius"/>
    </source>
</evidence>
<dbReference type="AlphaFoldDB" id="A0A1I2B6V3"/>
<keyword evidence="4 6" id="KW-1133">Transmembrane helix</keyword>
<dbReference type="STRING" id="74348.SAMN04488523_1084"/>
<feature type="transmembrane region" description="Helical" evidence="6">
    <location>
        <begin position="274"/>
        <end position="294"/>
    </location>
</feature>
<dbReference type="GO" id="GO:0005886">
    <property type="term" value="C:plasma membrane"/>
    <property type="evidence" value="ECO:0007669"/>
    <property type="project" value="UniProtKB-SubCell"/>
</dbReference>
<dbReference type="PANTHER" id="PTHR39087">
    <property type="entry name" value="UPF0104 MEMBRANE PROTEIN MJ1595"/>
    <property type="match status" value="1"/>
</dbReference>
<feature type="transmembrane region" description="Helical" evidence="6">
    <location>
        <begin position="104"/>
        <end position="126"/>
    </location>
</feature>
<dbReference type="PANTHER" id="PTHR39087:SF2">
    <property type="entry name" value="UPF0104 MEMBRANE PROTEIN MJ1595"/>
    <property type="match status" value="1"/>
</dbReference>
<keyword evidence="2" id="KW-1003">Cell membrane</keyword>
<evidence type="ECO:0000313" key="7">
    <source>
        <dbReference type="EMBL" id="SFE51638.1"/>
    </source>
</evidence>
<evidence type="ECO:0000256" key="5">
    <source>
        <dbReference type="ARBA" id="ARBA00023136"/>
    </source>
</evidence>
<accession>A0A1I2B6V3</accession>
<dbReference type="EMBL" id="FOMW01000008">
    <property type="protein sequence ID" value="SFE51638.1"/>
    <property type="molecule type" value="Genomic_DNA"/>
</dbReference>
<feature type="transmembrane region" description="Helical" evidence="6">
    <location>
        <begin position="179"/>
        <end position="200"/>
    </location>
</feature>
<dbReference type="Proteomes" id="UP000198977">
    <property type="component" value="Unassembled WGS sequence"/>
</dbReference>
<feature type="transmembrane region" description="Helical" evidence="6">
    <location>
        <begin position="147"/>
        <end position="167"/>
    </location>
</feature>
<evidence type="ECO:0000256" key="4">
    <source>
        <dbReference type="ARBA" id="ARBA00022989"/>
    </source>
</evidence>
<evidence type="ECO:0000256" key="3">
    <source>
        <dbReference type="ARBA" id="ARBA00022692"/>
    </source>
</evidence>
<gene>
    <name evidence="7" type="ORF">SAMN04488523_1084</name>
</gene>
<name>A0A1I2B6V3_9RHOB</name>